<keyword evidence="9" id="KW-0805">Transcription regulation</keyword>
<comment type="caution">
    <text evidence="15">The sequence shown here is derived from an EMBL/GenBank/DDBJ whole genome shotgun (WGS) entry which is preliminary data.</text>
</comment>
<dbReference type="GO" id="GO:0006307">
    <property type="term" value="P:DNA alkylation repair"/>
    <property type="evidence" value="ECO:0007669"/>
    <property type="project" value="TreeGrafter"/>
</dbReference>
<dbReference type="SUPFAM" id="SSF57884">
    <property type="entry name" value="Ada DNA repair protein, N-terminal domain (N-Ada 10)"/>
    <property type="match status" value="1"/>
</dbReference>
<dbReference type="GO" id="GO:0032131">
    <property type="term" value="F:alkylated DNA binding"/>
    <property type="evidence" value="ECO:0007669"/>
    <property type="project" value="TreeGrafter"/>
</dbReference>
<evidence type="ECO:0000313" key="16">
    <source>
        <dbReference type="Proteomes" id="UP000319514"/>
    </source>
</evidence>
<dbReference type="Pfam" id="PF00730">
    <property type="entry name" value="HhH-GPD"/>
    <property type="match status" value="1"/>
</dbReference>
<dbReference type="SUPFAM" id="SSF46689">
    <property type="entry name" value="Homeodomain-like"/>
    <property type="match status" value="1"/>
</dbReference>
<comment type="cofactor">
    <cofactor evidence="2">
        <name>Zn(2+)</name>
        <dbReference type="ChEBI" id="CHEBI:29105"/>
    </cofactor>
</comment>
<dbReference type="Gene3D" id="1.10.10.60">
    <property type="entry name" value="Homeodomain-like"/>
    <property type="match status" value="1"/>
</dbReference>
<dbReference type="InterPro" id="IPR010316">
    <property type="entry name" value="AlkA_N"/>
</dbReference>
<dbReference type="GO" id="GO:0008270">
    <property type="term" value="F:zinc ion binding"/>
    <property type="evidence" value="ECO:0007669"/>
    <property type="project" value="InterPro"/>
</dbReference>
<dbReference type="InterPro" id="IPR009057">
    <property type="entry name" value="Homeodomain-like_sf"/>
</dbReference>
<gene>
    <name evidence="15" type="ORF">FB474_1779</name>
</gene>
<dbReference type="Gene3D" id="1.10.1670.10">
    <property type="entry name" value="Helix-hairpin-Helix base-excision DNA repair enzymes (C-terminal)"/>
    <property type="match status" value="1"/>
</dbReference>
<dbReference type="Gene3D" id="3.40.10.10">
    <property type="entry name" value="DNA Methylphosphotriester Repair Domain"/>
    <property type="match status" value="1"/>
</dbReference>
<dbReference type="SMART" id="SM01009">
    <property type="entry name" value="AlkA_N"/>
    <property type="match status" value="1"/>
</dbReference>
<dbReference type="Pfam" id="PF06029">
    <property type="entry name" value="AlkA_N"/>
    <property type="match status" value="1"/>
</dbReference>
<evidence type="ECO:0000256" key="7">
    <source>
        <dbReference type="ARBA" id="ARBA00022763"/>
    </source>
</evidence>
<dbReference type="RefSeq" id="WP_141788297.1">
    <property type="nucleotide sequence ID" value="NZ_BAAAKX010000021.1"/>
</dbReference>
<dbReference type="GO" id="GO:0005737">
    <property type="term" value="C:cytoplasm"/>
    <property type="evidence" value="ECO:0007669"/>
    <property type="project" value="TreeGrafter"/>
</dbReference>
<dbReference type="InterPro" id="IPR037046">
    <property type="entry name" value="AlkA_N_sf"/>
</dbReference>
<keyword evidence="11" id="KW-0010">Activator</keyword>
<evidence type="ECO:0000256" key="6">
    <source>
        <dbReference type="ARBA" id="ARBA00022723"/>
    </source>
</evidence>
<dbReference type="InterPro" id="IPR018062">
    <property type="entry name" value="HTH_AraC-typ_CS"/>
</dbReference>
<evidence type="ECO:0000256" key="1">
    <source>
        <dbReference type="ARBA" id="ARBA00000086"/>
    </source>
</evidence>
<dbReference type="Pfam" id="PF02805">
    <property type="entry name" value="Ada_Zn_binding"/>
    <property type="match status" value="1"/>
</dbReference>
<dbReference type="SUPFAM" id="SSF55945">
    <property type="entry name" value="TATA-box binding protein-like"/>
    <property type="match status" value="1"/>
</dbReference>
<dbReference type="SMART" id="SM00478">
    <property type="entry name" value="ENDO3c"/>
    <property type="match status" value="1"/>
</dbReference>
<dbReference type="EC" id="3.2.2.21" evidence="3"/>
<dbReference type="GO" id="GO:0003700">
    <property type="term" value="F:DNA-binding transcription factor activity"/>
    <property type="evidence" value="ECO:0007669"/>
    <property type="project" value="InterPro"/>
</dbReference>
<evidence type="ECO:0000256" key="5">
    <source>
        <dbReference type="ARBA" id="ARBA00022679"/>
    </source>
</evidence>
<dbReference type="OrthoDB" id="9811249at2"/>
<evidence type="ECO:0000313" key="15">
    <source>
        <dbReference type="EMBL" id="TQL60392.1"/>
    </source>
</evidence>
<dbReference type="Gene3D" id="1.10.340.30">
    <property type="entry name" value="Hypothetical protein, domain 2"/>
    <property type="match status" value="1"/>
</dbReference>
<protein>
    <recommendedName>
        <fullName evidence="3">DNA-3-methyladenine glycosylase II</fullName>
        <ecNumber evidence="3">3.2.2.21</ecNumber>
    </recommendedName>
</protein>
<dbReference type="GO" id="GO:0006285">
    <property type="term" value="P:base-excision repair, AP site formation"/>
    <property type="evidence" value="ECO:0007669"/>
    <property type="project" value="TreeGrafter"/>
</dbReference>
<keyword evidence="13" id="KW-0234">DNA repair</keyword>
<organism evidence="15 16">
    <name type="scientific">Oryzihumus leptocrescens</name>
    <dbReference type="NCBI Taxonomy" id="297536"/>
    <lineage>
        <taxon>Bacteria</taxon>
        <taxon>Bacillati</taxon>
        <taxon>Actinomycetota</taxon>
        <taxon>Actinomycetes</taxon>
        <taxon>Micrococcales</taxon>
        <taxon>Intrasporangiaceae</taxon>
        <taxon>Oryzihumus</taxon>
    </lineage>
</organism>
<dbReference type="GO" id="GO:0043565">
    <property type="term" value="F:sequence-specific DNA binding"/>
    <property type="evidence" value="ECO:0007669"/>
    <property type="project" value="InterPro"/>
</dbReference>
<evidence type="ECO:0000256" key="8">
    <source>
        <dbReference type="ARBA" id="ARBA00022833"/>
    </source>
</evidence>
<dbReference type="SMART" id="SM00342">
    <property type="entry name" value="HTH_ARAC"/>
    <property type="match status" value="1"/>
</dbReference>
<dbReference type="InterPro" id="IPR003265">
    <property type="entry name" value="HhH-GPD_domain"/>
</dbReference>
<dbReference type="InterPro" id="IPR004026">
    <property type="entry name" value="Ada_DNA_repair_Zn-bd"/>
</dbReference>
<dbReference type="GO" id="GO:0032259">
    <property type="term" value="P:methylation"/>
    <property type="evidence" value="ECO:0007669"/>
    <property type="project" value="UniProtKB-KW"/>
</dbReference>
<evidence type="ECO:0000256" key="4">
    <source>
        <dbReference type="ARBA" id="ARBA00022603"/>
    </source>
</evidence>
<dbReference type="PROSITE" id="PS00041">
    <property type="entry name" value="HTH_ARAC_FAMILY_1"/>
    <property type="match status" value="1"/>
</dbReference>
<dbReference type="Gene3D" id="3.30.310.20">
    <property type="entry name" value="DNA-3-methyladenine glycosylase AlkA, N-terminal domain"/>
    <property type="match status" value="1"/>
</dbReference>
<evidence type="ECO:0000256" key="12">
    <source>
        <dbReference type="ARBA" id="ARBA00023163"/>
    </source>
</evidence>
<dbReference type="Pfam" id="PF12833">
    <property type="entry name" value="HTH_18"/>
    <property type="match status" value="1"/>
</dbReference>
<proteinExistence type="predicted"/>
<evidence type="ECO:0000259" key="14">
    <source>
        <dbReference type="PROSITE" id="PS01124"/>
    </source>
</evidence>
<keyword evidence="7" id="KW-0227">DNA damage</keyword>
<dbReference type="InterPro" id="IPR011257">
    <property type="entry name" value="DNA_glycosylase"/>
</dbReference>
<evidence type="ECO:0000256" key="11">
    <source>
        <dbReference type="ARBA" id="ARBA00023159"/>
    </source>
</evidence>
<dbReference type="GO" id="GO:0032993">
    <property type="term" value="C:protein-DNA complex"/>
    <property type="evidence" value="ECO:0007669"/>
    <property type="project" value="TreeGrafter"/>
</dbReference>
<evidence type="ECO:0000256" key="3">
    <source>
        <dbReference type="ARBA" id="ARBA00012000"/>
    </source>
</evidence>
<dbReference type="GO" id="GO:0008725">
    <property type="term" value="F:DNA-3-methyladenine glycosylase activity"/>
    <property type="evidence" value="ECO:0007669"/>
    <property type="project" value="TreeGrafter"/>
</dbReference>
<dbReference type="PANTHER" id="PTHR43003">
    <property type="entry name" value="DNA-3-METHYLADENINE GLYCOSYLASE"/>
    <property type="match status" value="1"/>
</dbReference>
<keyword evidence="16" id="KW-1185">Reference proteome</keyword>
<dbReference type="Proteomes" id="UP000319514">
    <property type="component" value="Unassembled WGS sequence"/>
</dbReference>
<keyword evidence="4" id="KW-0489">Methyltransferase</keyword>
<dbReference type="GO" id="GO:0008168">
    <property type="term" value="F:methyltransferase activity"/>
    <property type="evidence" value="ECO:0007669"/>
    <property type="project" value="UniProtKB-KW"/>
</dbReference>
<dbReference type="FunFam" id="3.40.10.10:FF:000001">
    <property type="entry name" value="DNA-3-methyladenine glycosylase 2"/>
    <property type="match status" value="1"/>
</dbReference>
<dbReference type="PANTHER" id="PTHR43003:SF13">
    <property type="entry name" value="DNA-3-METHYLADENINE GLYCOSYLASE 2"/>
    <property type="match status" value="1"/>
</dbReference>
<reference evidence="15 16" key="1">
    <citation type="submission" date="2019-06" db="EMBL/GenBank/DDBJ databases">
        <title>Sequencing the genomes of 1000 actinobacteria strains.</title>
        <authorList>
            <person name="Klenk H.-P."/>
        </authorList>
    </citation>
    <scope>NUCLEOTIDE SEQUENCE [LARGE SCALE GENOMIC DNA]</scope>
    <source>
        <strain evidence="15 16">DSM 18082</strain>
    </source>
</reference>
<evidence type="ECO:0000256" key="2">
    <source>
        <dbReference type="ARBA" id="ARBA00001947"/>
    </source>
</evidence>
<sequence length="490" mass="52698">MTETFEARYAAIASRDRRHDGRFFTAVRTTGIYCRPSCPARTPYPENVTFFTTAAAAQAAGFRACKRCRPEAAPGSADWDVRADLVARALRLVNDGAVDEGGVAALARRLAVSERHLHRVMVAEVGVGPLALARMRRAQTARLLLEATELPVTSVAFAAGYASVRQFNDSIREAFGAAPTDLRRGRRAAADGTGEVVLRLAHRLPLDHAPLMDFLGLRAVPGVEECDGRSYRRALRLPHGAGVVTVTPHPGEGHVTARLRLADLRDLTPAVQRTRRLFDLDADPEAVSRALSRDPLLAPLVRRRPGVRVPGHVDGFELAVRAVLGQQVTVKGARTLAGRLVERLGKPMDAPSGAVTHLFPTAESVAEADLSGLGLTTGRMDTLRAVASAVAGGEVVLDPGADREETRRALLSLKGIGPWTADYVAMRALGDPDAFPAADLGLRQALERLGSPMDARALTSRADAWRPWRAYAALHLWSSLADEPGRAPLR</sequence>
<feature type="domain" description="HTH araC/xylS-type" evidence="14">
    <location>
        <begin position="87"/>
        <end position="185"/>
    </location>
</feature>
<dbReference type="PROSITE" id="PS01124">
    <property type="entry name" value="HTH_ARAC_FAMILY_2"/>
    <property type="match status" value="1"/>
</dbReference>
<dbReference type="EMBL" id="VFOQ01000001">
    <property type="protein sequence ID" value="TQL60392.1"/>
    <property type="molecule type" value="Genomic_DNA"/>
</dbReference>
<name>A0A542ZJ63_9MICO</name>
<dbReference type="SUPFAM" id="SSF48150">
    <property type="entry name" value="DNA-glycosylase"/>
    <property type="match status" value="1"/>
</dbReference>
<evidence type="ECO:0000256" key="10">
    <source>
        <dbReference type="ARBA" id="ARBA00023125"/>
    </source>
</evidence>
<accession>A0A542ZJ63</accession>
<dbReference type="GO" id="GO:0043916">
    <property type="term" value="F:DNA-7-methylguanine glycosylase activity"/>
    <property type="evidence" value="ECO:0007669"/>
    <property type="project" value="TreeGrafter"/>
</dbReference>
<keyword evidence="10" id="KW-0238">DNA-binding</keyword>
<keyword evidence="5" id="KW-0808">Transferase</keyword>
<dbReference type="InterPro" id="IPR018060">
    <property type="entry name" value="HTH_AraC"/>
</dbReference>
<dbReference type="InterPro" id="IPR035451">
    <property type="entry name" value="Ada-like_dom_sf"/>
</dbReference>
<dbReference type="InterPro" id="IPR023170">
    <property type="entry name" value="HhH_base_excis_C"/>
</dbReference>
<keyword evidence="12" id="KW-0804">Transcription</keyword>
<keyword evidence="8" id="KW-0862">Zinc</keyword>
<evidence type="ECO:0000256" key="9">
    <source>
        <dbReference type="ARBA" id="ARBA00023015"/>
    </source>
</evidence>
<dbReference type="InterPro" id="IPR051912">
    <property type="entry name" value="Alkylbase_DNA_Glycosylase/TA"/>
</dbReference>
<evidence type="ECO:0000256" key="13">
    <source>
        <dbReference type="ARBA" id="ARBA00023204"/>
    </source>
</evidence>
<comment type="catalytic activity">
    <reaction evidence="1">
        <text>Hydrolysis of alkylated DNA, releasing 3-methyladenine, 3-methylguanine, 7-methylguanine and 7-methyladenine.</text>
        <dbReference type="EC" id="3.2.2.21"/>
    </reaction>
</comment>
<keyword evidence="6" id="KW-0479">Metal-binding</keyword>
<dbReference type="CDD" id="cd00056">
    <property type="entry name" value="ENDO3c"/>
    <property type="match status" value="1"/>
</dbReference>
<dbReference type="AlphaFoldDB" id="A0A542ZJ63"/>